<keyword evidence="1" id="KW-0346">Stress response</keyword>
<organism evidence="1 2">
    <name type="scientific">Camelus dromedarius</name>
    <name type="common">Dromedary</name>
    <name type="synonym">Arabian camel</name>
    <dbReference type="NCBI Taxonomy" id="9838"/>
    <lineage>
        <taxon>Eukaryota</taxon>
        <taxon>Metazoa</taxon>
        <taxon>Chordata</taxon>
        <taxon>Craniata</taxon>
        <taxon>Vertebrata</taxon>
        <taxon>Euteleostomi</taxon>
        <taxon>Mammalia</taxon>
        <taxon>Eutheria</taxon>
        <taxon>Laurasiatheria</taxon>
        <taxon>Artiodactyla</taxon>
        <taxon>Tylopoda</taxon>
        <taxon>Camelidae</taxon>
        <taxon>Camelus</taxon>
    </lineage>
</organism>
<accession>A0A5N4E0G4</accession>
<evidence type="ECO:0000313" key="1">
    <source>
        <dbReference type="EMBL" id="KAB1276754.1"/>
    </source>
</evidence>
<dbReference type="AlphaFoldDB" id="A0A5N4E0G4"/>
<keyword evidence="2" id="KW-1185">Reference proteome</keyword>
<comment type="caution">
    <text evidence="1">The sequence shown here is derived from an EMBL/GenBank/DDBJ whole genome shotgun (WGS) entry which is preliminary data.</text>
</comment>
<reference evidence="1 2" key="1">
    <citation type="journal article" date="2019" name="Mol. Ecol. Resour.">
        <title>Improving Illumina assemblies with Hi-C and long reads: an example with the North African dromedary.</title>
        <authorList>
            <person name="Elbers J.P."/>
            <person name="Rogers M.F."/>
            <person name="Perelman P.L."/>
            <person name="Proskuryakova A.A."/>
            <person name="Serdyukova N.A."/>
            <person name="Johnson W.E."/>
            <person name="Horin P."/>
            <person name="Corander J."/>
            <person name="Murphy D."/>
            <person name="Burger P.A."/>
        </authorList>
    </citation>
    <scope>NUCLEOTIDE SEQUENCE [LARGE SCALE GENOMIC DNA]</scope>
    <source>
        <strain evidence="1">Drom800</strain>
        <tissue evidence="1">Blood</tissue>
    </source>
</reference>
<dbReference type="Proteomes" id="UP000299084">
    <property type="component" value="Unassembled WGS sequence"/>
</dbReference>
<feature type="non-terminal residue" evidence="1">
    <location>
        <position position="1"/>
    </location>
</feature>
<name>A0A5N4E0G4_CAMDR</name>
<dbReference type="EMBL" id="JWIN03000007">
    <property type="protein sequence ID" value="KAB1276754.1"/>
    <property type="molecule type" value="Genomic_DNA"/>
</dbReference>
<sequence length="122" mass="13880">LDHVVKAPCEVNEDTSQVHDHVSGGSAHIPKIQKLLWDFLSDNLGSEKKYKAGRLEAKQSFSEELLQTAAFTMKTDMEVEHQSKSNNHDKQIILDKSNENINLDKNHTAEKEEFAHQEVEKV</sequence>
<gene>
    <name evidence="1" type="ORF">Cadr_000007988</name>
</gene>
<protein>
    <submittedName>
        <fullName evidence="1">Heat shock cognate 71 kDa protein</fullName>
    </submittedName>
</protein>
<evidence type="ECO:0000313" key="2">
    <source>
        <dbReference type="Proteomes" id="UP000299084"/>
    </source>
</evidence>
<dbReference type="InterPro" id="IPR029048">
    <property type="entry name" value="HSP70_C_sf"/>
</dbReference>
<dbReference type="Gene3D" id="1.20.1270.10">
    <property type="match status" value="1"/>
</dbReference>
<proteinExistence type="predicted"/>